<dbReference type="OrthoDB" id="9000968at2"/>
<dbReference type="Pfam" id="PF09339">
    <property type="entry name" value="HTH_IclR"/>
    <property type="match status" value="1"/>
</dbReference>
<reference evidence="4" key="2">
    <citation type="submission" date="2020-02" db="EMBL/GenBank/DDBJ databases">
        <authorList>
            <person name="Matsumoto Y."/>
            <person name="Motooka D."/>
            <person name="Nakamura S."/>
        </authorList>
    </citation>
    <scope>NUCLEOTIDE SEQUENCE</scope>
    <source>
        <strain evidence="4">JCM 13671</strain>
    </source>
</reference>
<reference evidence="4" key="1">
    <citation type="journal article" date="2019" name="Emerg. Microbes Infect.">
        <title>Comprehensive subspecies identification of 175 nontuberculous mycobacteria species based on 7547 genomic profiles.</title>
        <authorList>
            <person name="Matsumoto Y."/>
            <person name="Kinjo T."/>
            <person name="Motooka D."/>
            <person name="Nabeya D."/>
            <person name="Jung N."/>
            <person name="Uechi K."/>
            <person name="Horii T."/>
            <person name="Iida T."/>
            <person name="Fujita J."/>
            <person name="Nakamura S."/>
        </authorList>
    </citation>
    <scope>NUCLEOTIDE SEQUENCE [LARGE SCALE GENOMIC DNA]</scope>
    <source>
        <strain evidence="4">JCM 13671</strain>
    </source>
</reference>
<keyword evidence="1" id="KW-0805">Transcription regulation</keyword>
<dbReference type="PROSITE" id="PS51077">
    <property type="entry name" value="HTH_ICLR"/>
    <property type="match status" value="1"/>
</dbReference>
<dbReference type="GO" id="GO:0003677">
    <property type="term" value="F:DNA binding"/>
    <property type="evidence" value="ECO:0007669"/>
    <property type="project" value="UniProtKB-KW"/>
</dbReference>
<dbReference type="InterPro" id="IPR036388">
    <property type="entry name" value="WH-like_DNA-bd_sf"/>
</dbReference>
<dbReference type="SMART" id="SM00346">
    <property type="entry name" value="HTH_ICLR"/>
    <property type="match status" value="1"/>
</dbReference>
<dbReference type="InterPro" id="IPR036390">
    <property type="entry name" value="WH_DNA-bd_sf"/>
</dbReference>
<protein>
    <submittedName>
        <fullName evidence="4">IclR family transcriptional regulator</fullName>
    </submittedName>
</protein>
<dbReference type="SUPFAM" id="SSF55781">
    <property type="entry name" value="GAF domain-like"/>
    <property type="match status" value="1"/>
</dbReference>
<keyword evidence="3" id="KW-0804">Transcription</keyword>
<dbReference type="AlphaFoldDB" id="A0A7I7Y3J6"/>
<sequence>MVSGQGETESAPARSLEHRTVSRVMSILEAVIASESAGLRLGDLADILGAPKSSIHGLAKGLVATGYLQEKGARYVQGPAVSSLLAIGGQQVHQGYRNILEQLSKSGEETAILAVLVGESVINVDVVEPTQLIRASPPLRQRRSLWPNSSGKCFLAFMPERRRDSYLRRTFDDPEQRARAQAELETIRHTGVAFNRGEGVPDLYGVASPIVVAGTEVTTAIGLAGPANRMEARLDDIARLVADAARGLSN</sequence>
<organism evidence="4 5">
    <name type="scientific">Mycolicibacterium confluentis</name>
    <dbReference type="NCBI Taxonomy" id="28047"/>
    <lineage>
        <taxon>Bacteria</taxon>
        <taxon>Bacillati</taxon>
        <taxon>Actinomycetota</taxon>
        <taxon>Actinomycetes</taxon>
        <taxon>Mycobacteriales</taxon>
        <taxon>Mycobacteriaceae</taxon>
        <taxon>Mycolicibacterium</taxon>
    </lineage>
</organism>
<dbReference type="InterPro" id="IPR050707">
    <property type="entry name" value="HTH_MetabolicPath_Reg"/>
</dbReference>
<keyword evidence="5" id="KW-1185">Reference proteome</keyword>
<proteinExistence type="predicted"/>
<dbReference type="GO" id="GO:0045892">
    <property type="term" value="P:negative regulation of DNA-templated transcription"/>
    <property type="evidence" value="ECO:0007669"/>
    <property type="project" value="TreeGrafter"/>
</dbReference>
<dbReference type="Proteomes" id="UP000466931">
    <property type="component" value="Chromosome"/>
</dbReference>
<keyword evidence="2" id="KW-0238">DNA-binding</keyword>
<name>A0A7I7Y3J6_9MYCO</name>
<dbReference type="EMBL" id="AP022612">
    <property type="protein sequence ID" value="BBZ35663.1"/>
    <property type="molecule type" value="Genomic_DNA"/>
</dbReference>
<dbReference type="Gene3D" id="1.10.10.10">
    <property type="entry name" value="Winged helix-like DNA-binding domain superfamily/Winged helix DNA-binding domain"/>
    <property type="match status" value="1"/>
</dbReference>
<dbReference type="PANTHER" id="PTHR30136">
    <property type="entry name" value="HELIX-TURN-HELIX TRANSCRIPTIONAL REGULATOR, ICLR FAMILY"/>
    <property type="match status" value="1"/>
</dbReference>
<dbReference type="GO" id="GO:0003700">
    <property type="term" value="F:DNA-binding transcription factor activity"/>
    <property type="evidence" value="ECO:0007669"/>
    <property type="project" value="TreeGrafter"/>
</dbReference>
<dbReference type="SUPFAM" id="SSF46785">
    <property type="entry name" value="Winged helix' DNA-binding domain"/>
    <property type="match status" value="1"/>
</dbReference>
<dbReference type="InterPro" id="IPR014757">
    <property type="entry name" value="Tscrpt_reg_IclR_C"/>
</dbReference>
<evidence type="ECO:0000256" key="2">
    <source>
        <dbReference type="ARBA" id="ARBA00023125"/>
    </source>
</evidence>
<evidence type="ECO:0000313" key="4">
    <source>
        <dbReference type="EMBL" id="BBZ35663.1"/>
    </source>
</evidence>
<dbReference type="InterPro" id="IPR029016">
    <property type="entry name" value="GAF-like_dom_sf"/>
</dbReference>
<dbReference type="PANTHER" id="PTHR30136:SF35">
    <property type="entry name" value="HTH-TYPE TRANSCRIPTIONAL REGULATOR RV1719"/>
    <property type="match status" value="1"/>
</dbReference>
<dbReference type="Pfam" id="PF01614">
    <property type="entry name" value="IclR_C"/>
    <property type="match status" value="1"/>
</dbReference>
<evidence type="ECO:0000256" key="1">
    <source>
        <dbReference type="ARBA" id="ARBA00023015"/>
    </source>
</evidence>
<dbReference type="RefSeq" id="WP_085151736.1">
    <property type="nucleotide sequence ID" value="NZ_AP022612.1"/>
</dbReference>
<dbReference type="Gene3D" id="3.30.450.40">
    <property type="match status" value="1"/>
</dbReference>
<gene>
    <name evidence="4" type="ORF">MCNF_42680</name>
</gene>
<dbReference type="PROSITE" id="PS51078">
    <property type="entry name" value="ICLR_ED"/>
    <property type="match status" value="1"/>
</dbReference>
<accession>A0A7I7Y3J6</accession>
<evidence type="ECO:0000313" key="5">
    <source>
        <dbReference type="Proteomes" id="UP000466931"/>
    </source>
</evidence>
<evidence type="ECO:0000256" key="3">
    <source>
        <dbReference type="ARBA" id="ARBA00023163"/>
    </source>
</evidence>
<dbReference type="InterPro" id="IPR005471">
    <property type="entry name" value="Tscrpt_reg_IclR_N"/>
</dbReference>